<proteinExistence type="predicted"/>
<evidence type="ECO:0000313" key="1">
    <source>
        <dbReference type="Proteomes" id="UP000095282"/>
    </source>
</evidence>
<sequence>MKKSYSFSFTLPLHISGCLGIIRNLIGSERKANGVQTQQFLSNIAHTVSKESTTAAAQVFRRNHLDSKKPIVLDAKPSVSMNNSILSQKTMAWIGKKDNVVMEMSSTFGEKKIGNHRVDGFSAPTGRD</sequence>
<dbReference type="Proteomes" id="UP000095282">
    <property type="component" value="Unplaced"/>
</dbReference>
<name>A0A1I7TTS4_9PELO</name>
<reference evidence="2" key="1">
    <citation type="submission" date="2016-11" db="UniProtKB">
        <authorList>
            <consortium name="WormBaseParasite"/>
        </authorList>
    </citation>
    <scope>IDENTIFICATION</scope>
</reference>
<dbReference type="AlphaFoldDB" id="A0A1I7TTS4"/>
<accession>A0A1I7TTS4</accession>
<evidence type="ECO:0000313" key="2">
    <source>
        <dbReference type="WBParaSite" id="Csp11.Scaffold629.g11701.t1"/>
    </source>
</evidence>
<protein>
    <submittedName>
        <fullName evidence="2">Ovule protein</fullName>
    </submittedName>
</protein>
<keyword evidence="1" id="KW-1185">Reference proteome</keyword>
<organism evidence="1 2">
    <name type="scientific">Caenorhabditis tropicalis</name>
    <dbReference type="NCBI Taxonomy" id="1561998"/>
    <lineage>
        <taxon>Eukaryota</taxon>
        <taxon>Metazoa</taxon>
        <taxon>Ecdysozoa</taxon>
        <taxon>Nematoda</taxon>
        <taxon>Chromadorea</taxon>
        <taxon>Rhabditida</taxon>
        <taxon>Rhabditina</taxon>
        <taxon>Rhabditomorpha</taxon>
        <taxon>Rhabditoidea</taxon>
        <taxon>Rhabditidae</taxon>
        <taxon>Peloderinae</taxon>
        <taxon>Caenorhabditis</taxon>
    </lineage>
</organism>
<dbReference type="STRING" id="1561998.A0A1I7TTS4"/>
<dbReference type="WBParaSite" id="Csp11.Scaffold629.g11701.t1">
    <property type="protein sequence ID" value="Csp11.Scaffold629.g11701.t1"/>
    <property type="gene ID" value="Csp11.Scaffold629.g11701"/>
</dbReference>